<protein>
    <submittedName>
        <fullName evidence="3">Uncharacterized protein</fullName>
    </submittedName>
</protein>
<feature type="signal peptide" evidence="2">
    <location>
        <begin position="1"/>
        <end position="23"/>
    </location>
</feature>
<comment type="caution">
    <text evidence="3">The sequence shown here is derived from an EMBL/GenBank/DDBJ whole genome shotgun (WGS) entry which is preliminary data.</text>
</comment>
<dbReference type="Proteomes" id="UP001320831">
    <property type="component" value="Unassembled WGS sequence"/>
</dbReference>
<feature type="compositionally biased region" description="Low complexity" evidence="1">
    <location>
        <begin position="137"/>
        <end position="148"/>
    </location>
</feature>
<evidence type="ECO:0000256" key="1">
    <source>
        <dbReference type="SAM" id="MobiDB-lite"/>
    </source>
</evidence>
<feature type="chain" id="PRO_5045446611" evidence="2">
    <location>
        <begin position="24"/>
        <end position="186"/>
    </location>
</feature>
<reference evidence="3 4" key="1">
    <citation type="submission" date="2022-09" db="EMBL/GenBank/DDBJ databases">
        <title>Chelativorans salina sp. nov., a novel slightly halophilic bacterium isolated from a saline lake sediment enrichment.</title>
        <authorList>
            <person name="Gao L."/>
            <person name="Fang B.-Z."/>
            <person name="Li W.-J."/>
        </authorList>
    </citation>
    <scope>NUCLEOTIDE SEQUENCE [LARGE SCALE GENOMIC DNA]</scope>
    <source>
        <strain evidence="3 4">EGI FJ00035</strain>
    </source>
</reference>
<sequence>MRIHKIIAATSAWALLTAGASYAQGFEPFFDTGIDAADGFEPSDVNDSPTPNIVQDDELGDTGITASAMDQRLDMGTTAAVEAPDVDTGLTTGAVEPTPLVPFLDTGIDAADGFKPSDANDSPTPDIAQDEGLGDEGITTGAITGPTIVRPPLPADPDVSVAQAVQPSDQGDDPVPDVADPAPRYY</sequence>
<feature type="compositionally biased region" description="Low complexity" evidence="1">
    <location>
        <begin position="176"/>
        <end position="186"/>
    </location>
</feature>
<evidence type="ECO:0000313" key="3">
    <source>
        <dbReference type="EMBL" id="MCT7374336.1"/>
    </source>
</evidence>
<gene>
    <name evidence="3" type="ORF">N5A92_04720</name>
</gene>
<dbReference type="RefSeq" id="WP_260900715.1">
    <property type="nucleotide sequence ID" value="NZ_JAOCZP010000001.1"/>
</dbReference>
<feature type="region of interest" description="Disordered" evidence="1">
    <location>
        <begin position="112"/>
        <end position="186"/>
    </location>
</feature>
<name>A0ABT2LIF7_9HYPH</name>
<proteinExistence type="predicted"/>
<evidence type="ECO:0000256" key="2">
    <source>
        <dbReference type="SAM" id="SignalP"/>
    </source>
</evidence>
<dbReference type="EMBL" id="JAOCZP010000001">
    <property type="protein sequence ID" value="MCT7374336.1"/>
    <property type="molecule type" value="Genomic_DNA"/>
</dbReference>
<keyword evidence="2" id="KW-0732">Signal</keyword>
<organism evidence="3 4">
    <name type="scientific">Chelativorans salis</name>
    <dbReference type="NCBI Taxonomy" id="2978478"/>
    <lineage>
        <taxon>Bacteria</taxon>
        <taxon>Pseudomonadati</taxon>
        <taxon>Pseudomonadota</taxon>
        <taxon>Alphaproteobacteria</taxon>
        <taxon>Hyphomicrobiales</taxon>
        <taxon>Phyllobacteriaceae</taxon>
        <taxon>Chelativorans</taxon>
    </lineage>
</organism>
<accession>A0ABT2LIF7</accession>
<keyword evidence="4" id="KW-1185">Reference proteome</keyword>
<evidence type="ECO:0000313" key="4">
    <source>
        <dbReference type="Proteomes" id="UP001320831"/>
    </source>
</evidence>